<evidence type="ECO:0000256" key="1">
    <source>
        <dbReference type="SAM" id="Phobius"/>
    </source>
</evidence>
<evidence type="ECO:0000313" key="3">
    <source>
        <dbReference type="EMBL" id="SNB67679.1"/>
    </source>
</evidence>
<dbReference type="Proteomes" id="UP000215450">
    <property type="component" value="Unassembled WGS sequence"/>
</dbReference>
<feature type="transmembrane region" description="Helical" evidence="1">
    <location>
        <begin position="32"/>
        <end position="50"/>
    </location>
</feature>
<evidence type="ECO:0000313" key="4">
    <source>
        <dbReference type="Proteomes" id="UP000215450"/>
    </source>
</evidence>
<evidence type="ECO:0000313" key="2">
    <source>
        <dbReference type="EMBL" id="SMQ12367.1"/>
    </source>
</evidence>
<organism evidence="3 4">
    <name type="scientific">Kingella negevensis</name>
    <dbReference type="NCBI Taxonomy" id="1522312"/>
    <lineage>
        <taxon>Bacteria</taxon>
        <taxon>Pseudomonadati</taxon>
        <taxon>Pseudomonadota</taxon>
        <taxon>Betaproteobacteria</taxon>
        <taxon>Neisseriales</taxon>
        <taxon>Neisseriaceae</taxon>
        <taxon>Kingella</taxon>
    </lineage>
</organism>
<keyword evidence="1" id="KW-0472">Membrane</keyword>
<accession>A0A238TAG9</accession>
<dbReference type="EMBL" id="FXUV01000019">
    <property type="protein sequence ID" value="SMQ12367.1"/>
    <property type="molecule type" value="Genomic_DNA"/>
</dbReference>
<dbReference type="STRING" id="1522312.GCA_900177895_00866"/>
<dbReference type="EMBL" id="FXUV02000021">
    <property type="protein sequence ID" value="SNB67679.1"/>
    <property type="molecule type" value="Genomic_DNA"/>
</dbReference>
<name>A0A238TAG9_9NEIS</name>
<keyword evidence="1" id="KW-0812">Transmembrane</keyword>
<dbReference type="RefSeq" id="WP_180676219.1">
    <property type="nucleotide sequence ID" value="NZ_FXUV02000021.1"/>
</dbReference>
<dbReference type="AlphaFoldDB" id="A0A238TAG9"/>
<reference evidence="3 4" key="2">
    <citation type="submission" date="2017-06" db="EMBL/GenBank/DDBJ databases">
        <authorList>
            <person name="Kim H.J."/>
            <person name="Triplett B.A."/>
        </authorList>
    </citation>
    <scope>NUCLEOTIDE SEQUENCE [LARGE SCALE GENOMIC DNA]</scope>
    <source>
        <strain evidence="3">Kingella_eburonensis</strain>
    </source>
</reference>
<sequence>MKQPLMMPLFLIIVGTLWFLNSVNLFPSTADIVAFTLMAVGALVLIFDGINKQSIVSAPLLAYIGGAIYIVNNYNYPTSPVFALGMIFTGCLMLLARSDLVPAKRSRRLPPQ</sequence>
<protein>
    <submittedName>
        <fullName evidence="3">Uncharacterized protein</fullName>
    </submittedName>
</protein>
<keyword evidence="1" id="KW-1133">Transmembrane helix</keyword>
<proteinExistence type="predicted"/>
<gene>
    <name evidence="3" type="ORF">KEBURONENSIS_00250</name>
</gene>
<reference evidence="2" key="1">
    <citation type="submission" date="2017-05" db="EMBL/GenBank/DDBJ databases">
        <authorList>
            <person name="Song R."/>
            <person name="Chenine A.L."/>
            <person name="Ruprecht R.M."/>
        </authorList>
    </citation>
    <scope>NUCLEOTIDE SEQUENCE</scope>
    <source>
        <strain evidence="2">Kingella_eburonensis</strain>
    </source>
</reference>
<feature type="transmembrane region" description="Helical" evidence="1">
    <location>
        <begin position="55"/>
        <end position="72"/>
    </location>
</feature>
<keyword evidence="4" id="KW-1185">Reference proteome</keyword>
<feature type="transmembrane region" description="Helical" evidence="1">
    <location>
        <begin position="78"/>
        <end position="96"/>
    </location>
</feature>